<feature type="transmembrane region" description="Helical" evidence="17">
    <location>
        <begin position="589"/>
        <end position="609"/>
    </location>
</feature>
<accession>A0A426YM87</accession>
<keyword evidence="11" id="KW-0325">Glycoprotein</keyword>
<dbReference type="FunFam" id="3.40.190.10:FF:000217">
    <property type="entry name" value="Glutamate receptor"/>
    <property type="match status" value="1"/>
</dbReference>
<keyword evidence="8 15" id="KW-0406">Ion transport</keyword>
<feature type="transmembrane region" description="Helical" evidence="17">
    <location>
        <begin position="782"/>
        <end position="806"/>
    </location>
</feature>
<feature type="domain" description="Ionotropic glutamate receptor C-terminal" evidence="19">
    <location>
        <begin position="480"/>
        <end position="793"/>
    </location>
</feature>
<dbReference type="GO" id="GO:0015276">
    <property type="term" value="F:ligand-gated monoatomic ion channel activity"/>
    <property type="evidence" value="ECO:0007669"/>
    <property type="project" value="InterPro"/>
</dbReference>
<dbReference type="Proteomes" id="UP000287651">
    <property type="component" value="Unassembled WGS sequence"/>
</dbReference>
<dbReference type="SUPFAM" id="SSF53850">
    <property type="entry name" value="Periplasmic binding protein-like II"/>
    <property type="match status" value="1"/>
</dbReference>
<dbReference type="CDD" id="cd13686">
    <property type="entry name" value="GluR_Plant"/>
    <property type="match status" value="1"/>
</dbReference>
<feature type="region of interest" description="Disordered" evidence="16">
    <location>
        <begin position="810"/>
        <end position="833"/>
    </location>
</feature>
<dbReference type="InterPro" id="IPR001828">
    <property type="entry name" value="ANF_lig-bd_rcpt"/>
</dbReference>
<evidence type="ECO:0000256" key="4">
    <source>
        <dbReference type="ARBA" id="ARBA00022448"/>
    </source>
</evidence>
<dbReference type="InterPro" id="IPR015683">
    <property type="entry name" value="Ionotropic_Glu_rcpt"/>
</dbReference>
<dbReference type="AlphaFoldDB" id="A0A426YM87"/>
<evidence type="ECO:0000256" key="3">
    <source>
        <dbReference type="ARBA" id="ARBA00011095"/>
    </source>
</evidence>
<dbReference type="InterPro" id="IPR017103">
    <property type="entry name" value="Iontropic_Glu_rcpt_pln"/>
</dbReference>
<evidence type="ECO:0000313" key="20">
    <source>
        <dbReference type="EMBL" id="RRT52834.1"/>
    </source>
</evidence>
<keyword evidence="10 15" id="KW-0675">Receptor</keyword>
<reference evidence="20 21" key="1">
    <citation type="journal article" date="2014" name="Agronomy (Basel)">
        <title>A Draft Genome Sequence for Ensete ventricosum, the Drought-Tolerant Tree Against Hunger.</title>
        <authorList>
            <person name="Harrison J."/>
            <person name="Moore K.A."/>
            <person name="Paszkiewicz K."/>
            <person name="Jones T."/>
            <person name="Grant M."/>
            <person name="Ambacheew D."/>
            <person name="Muzemil S."/>
            <person name="Studholme D.J."/>
        </authorList>
    </citation>
    <scope>NUCLEOTIDE SEQUENCE [LARGE SCALE GENOMIC DNA]</scope>
</reference>
<evidence type="ECO:0000256" key="11">
    <source>
        <dbReference type="ARBA" id="ARBA00023180"/>
    </source>
</evidence>
<dbReference type="PANTHER" id="PTHR34836">
    <property type="entry name" value="OS06G0188250 PROTEIN"/>
    <property type="match status" value="1"/>
</dbReference>
<dbReference type="FunFam" id="1.10.287.70:FF:000037">
    <property type="entry name" value="Glutamate receptor"/>
    <property type="match status" value="1"/>
</dbReference>
<dbReference type="InterPro" id="IPR044440">
    <property type="entry name" value="GABAb_receptor_plant_PBP1"/>
</dbReference>
<dbReference type="PANTHER" id="PTHR34836:SF1">
    <property type="entry name" value="OS09G0428600 PROTEIN"/>
    <property type="match status" value="1"/>
</dbReference>
<dbReference type="SUPFAM" id="SSF53822">
    <property type="entry name" value="Periplasmic binding protein-like I"/>
    <property type="match status" value="1"/>
</dbReference>
<keyword evidence="4 15" id="KW-0813">Transport</keyword>
<dbReference type="InterPro" id="IPR001320">
    <property type="entry name" value="Iontro_rcpt_C"/>
</dbReference>
<evidence type="ECO:0000256" key="10">
    <source>
        <dbReference type="ARBA" id="ARBA00023170"/>
    </source>
</evidence>
<evidence type="ECO:0000256" key="9">
    <source>
        <dbReference type="ARBA" id="ARBA00023136"/>
    </source>
</evidence>
<evidence type="ECO:0000256" key="17">
    <source>
        <dbReference type="SAM" id="Phobius"/>
    </source>
</evidence>
<comment type="caution">
    <text evidence="20">The sequence shown here is derived from an EMBL/GenBank/DDBJ whole genome shotgun (WGS) entry which is preliminary data.</text>
</comment>
<sequence>MGWAIHLLFACFFFGALQKEMVSAHDGAVPVNVGVILDVSSSAGKKSWTSISMAVDDFYATHGNCTTRVVLHLRNSKKDVVGAAAAGSPLSLLQGLKLQPINCSLRWSSFSLRAAVDLLKNFQVQAIIGPETSTEASFVINLGSQSHVPVLSFSATSPSLSPTRAPFFVRATLNDSSQVGAIAAIIRYFGWREVVPVYEDSEYGAGVIPFLVDALQAVDSGVPYRSVIPSVAAEEEMDKELYKLMTMQTRVFIVHMLPALGARFFQRAKKLGMMSDGCVWITTDGIADVLEELDHRLRITEAMQGVIAVRPLVERSEDVVNFTARFRSRFRHENPTIKAADPSVFQLWAYDTTWATAMAVENLGPKRSTFRRPQSGDYSTDLDVIGSSESGPALLNAILNTRFKGLAGDFRLLGGQLQSSAYEIVNVIGNSARVIEFWTPKLGLSKQLDTAVGVGLKSIIWPGISAAVPKGWEIPTGGKKLRIGVPVKKGFNQFVNVGWEPSTNRTVVTGYCIDIFKAVMEALPYAVTYEYFTGSMMVQNFDAVVGDTTITAERTLYVDFTMPYTESGVSMIVPVKEDPRKMWVFLKPLTPNLWLVSFAFFVFMGFTVLVIEHSNLEFGRQPSERLGKVFYFVFSVLVFSQTESLKSNFSRIAMMVWMFVVLILTSSYTASLTSRLTVQQLQPTAADLKQLLSTGAYIGYQDGSFAAEILKRMGFKSSKLRHYSTSDQYAEALLQGGVKGGVDAIFDEIPYLKLFLSEHCNGFTMLGWTYKTDGFGFVSLSALHFSGLFLITGVVSTLAALVFLAVRSRKSPTGGPSIRNILHGPQNPNQVHP</sequence>
<evidence type="ECO:0000256" key="15">
    <source>
        <dbReference type="PIRNR" id="PIRNR037090"/>
    </source>
</evidence>
<comment type="similarity">
    <text evidence="2 15">Belongs to the glutamate-gated ion channel (TC 1.A.10.1) family.</text>
</comment>
<protein>
    <recommendedName>
        <fullName evidence="15">Glutamate receptor</fullName>
    </recommendedName>
</protein>
<comment type="function">
    <text evidence="15">Glutamate-gated receptor that probably acts as non-selective cation channel.</text>
</comment>
<evidence type="ECO:0000313" key="21">
    <source>
        <dbReference type="Proteomes" id="UP000287651"/>
    </source>
</evidence>
<evidence type="ECO:0000256" key="13">
    <source>
        <dbReference type="ARBA" id="ARBA00023303"/>
    </source>
</evidence>
<dbReference type="SMART" id="SM00079">
    <property type="entry name" value="PBPe"/>
    <property type="match status" value="1"/>
</dbReference>
<gene>
    <name evidence="20" type="ORF">B296_00004353</name>
</gene>
<dbReference type="Gene3D" id="3.40.50.2300">
    <property type="match status" value="3"/>
</dbReference>
<evidence type="ECO:0000256" key="16">
    <source>
        <dbReference type="SAM" id="MobiDB-lite"/>
    </source>
</evidence>
<comment type="subunit">
    <text evidence="3">May form heteromers.</text>
</comment>
<feature type="transmembrane region" description="Helical" evidence="17">
    <location>
        <begin position="652"/>
        <end position="670"/>
    </location>
</feature>
<evidence type="ECO:0000259" key="19">
    <source>
        <dbReference type="SMART" id="SM00079"/>
    </source>
</evidence>
<evidence type="ECO:0000256" key="2">
    <source>
        <dbReference type="ARBA" id="ARBA00008685"/>
    </source>
</evidence>
<feature type="signal peptide" evidence="18">
    <location>
        <begin position="1"/>
        <end position="18"/>
    </location>
</feature>
<dbReference type="Pfam" id="PF00497">
    <property type="entry name" value="SBP_bac_3"/>
    <property type="match status" value="1"/>
</dbReference>
<evidence type="ECO:0000256" key="8">
    <source>
        <dbReference type="ARBA" id="ARBA00023065"/>
    </source>
</evidence>
<evidence type="ECO:0000256" key="1">
    <source>
        <dbReference type="ARBA" id="ARBA00004141"/>
    </source>
</evidence>
<keyword evidence="5 17" id="KW-0812">Transmembrane</keyword>
<keyword evidence="13 15" id="KW-0407">Ion channel</keyword>
<dbReference type="GO" id="GO:0016020">
    <property type="term" value="C:membrane"/>
    <property type="evidence" value="ECO:0007669"/>
    <property type="project" value="UniProtKB-SubCell"/>
</dbReference>
<feature type="chain" id="PRO_5019197557" description="Glutamate receptor" evidence="18">
    <location>
        <begin position="19"/>
        <end position="833"/>
    </location>
</feature>
<evidence type="ECO:0000256" key="18">
    <source>
        <dbReference type="SAM" id="SignalP"/>
    </source>
</evidence>
<dbReference type="Gene3D" id="3.40.190.10">
    <property type="entry name" value="Periplasmic binding protein-like II"/>
    <property type="match status" value="1"/>
</dbReference>
<evidence type="ECO:0000256" key="7">
    <source>
        <dbReference type="ARBA" id="ARBA00022989"/>
    </source>
</evidence>
<evidence type="ECO:0000256" key="5">
    <source>
        <dbReference type="ARBA" id="ARBA00022692"/>
    </source>
</evidence>
<dbReference type="Pfam" id="PF00060">
    <property type="entry name" value="Lig_chan"/>
    <property type="match status" value="1"/>
</dbReference>
<evidence type="ECO:0000256" key="14">
    <source>
        <dbReference type="ARBA" id="ARBA00049638"/>
    </source>
</evidence>
<keyword evidence="9 15" id="KW-0472">Membrane</keyword>
<dbReference type="Pfam" id="PF01094">
    <property type="entry name" value="ANF_receptor"/>
    <property type="match status" value="1"/>
</dbReference>
<keyword evidence="12 15" id="KW-1071">Ligand-gated ion channel</keyword>
<name>A0A426YM87_ENSVE</name>
<dbReference type="InterPro" id="IPR001638">
    <property type="entry name" value="Solute-binding_3/MltF_N"/>
</dbReference>
<evidence type="ECO:0000256" key="12">
    <source>
        <dbReference type="ARBA" id="ARBA00023286"/>
    </source>
</evidence>
<comment type="function">
    <text evidence="14">Glutamate-gated receptor that probably acts as a non-selective cation channel. May be involved in light-signal transduction and calcium homeostasis via the regulation of calcium influx into cells.</text>
</comment>
<evidence type="ECO:0000256" key="6">
    <source>
        <dbReference type="ARBA" id="ARBA00022729"/>
    </source>
</evidence>
<keyword evidence="6 18" id="KW-0732">Signal</keyword>
<dbReference type="Gene3D" id="1.10.287.70">
    <property type="match status" value="1"/>
</dbReference>
<proteinExistence type="inferred from homology"/>
<dbReference type="InterPro" id="IPR028082">
    <property type="entry name" value="Peripla_BP_I"/>
</dbReference>
<comment type="subcellular location">
    <subcellularLocation>
        <location evidence="1">Membrane</location>
        <topology evidence="1">Multi-pass membrane protein</topology>
    </subcellularLocation>
</comment>
<keyword evidence="7 17" id="KW-1133">Transmembrane helix</keyword>
<dbReference type="PIRSF" id="PIRSF037090">
    <property type="entry name" value="Iontro_Glu-like_rcpt_pln"/>
    <property type="match status" value="1"/>
</dbReference>
<organism evidence="20 21">
    <name type="scientific">Ensete ventricosum</name>
    <name type="common">Abyssinian banana</name>
    <name type="synonym">Musa ensete</name>
    <dbReference type="NCBI Taxonomy" id="4639"/>
    <lineage>
        <taxon>Eukaryota</taxon>
        <taxon>Viridiplantae</taxon>
        <taxon>Streptophyta</taxon>
        <taxon>Embryophyta</taxon>
        <taxon>Tracheophyta</taxon>
        <taxon>Spermatophyta</taxon>
        <taxon>Magnoliopsida</taxon>
        <taxon>Liliopsida</taxon>
        <taxon>Zingiberales</taxon>
        <taxon>Musaceae</taxon>
        <taxon>Ensete</taxon>
    </lineage>
</organism>
<dbReference type="EMBL" id="AMZH03011466">
    <property type="protein sequence ID" value="RRT52834.1"/>
    <property type="molecule type" value="Genomic_DNA"/>
</dbReference>
<dbReference type="CDD" id="cd19990">
    <property type="entry name" value="PBP1_GABAb_receptor_plant"/>
    <property type="match status" value="1"/>
</dbReference>
<dbReference type="FunFam" id="3.40.50.2300:FF:000188">
    <property type="entry name" value="Glutamate receptor"/>
    <property type="match status" value="1"/>
</dbReference>